<feature type="region of interest" description="Disordered" evidence="1">
    <location>
        <begin position="1"/>
        <end position="22"/>
    </location>
</feature>
<dbReference type="AlphaFoldDB" id="A0A9W9ZHE7"/>
<protein>
    <submittedName>
        <fullName evidence="2">Uncharacterized protein</fullName>
    </submittedName>
</protein>
<evidence type="ECO:0000313" key="3">
    <source>
        <dbReference type="Proteomes" id="UP001163046"/>
    </source>
</evidence>
<dbReference type="Proteomes" id="UP001163046">
    <property type="component" value="Unassembled WGS sequence"/>
</dbReference>
<evidence type="ECO:0000313" key="2">
    <source>
        <dbReference type="EMBL" id="KAJ7381757.1"/>
    </source>
</evidence>
<organism evidence="2 3">
    <name type="scientific">Desmophyllum pertusum</name>
    <dbReference type="NCBI Taxonomy" id="174260"/>
    <lineage>
        <taxon>Eukaryota</taxon>
        <taxon>Metazoa</taxon>
        <taxon>Cnidaria</taxon>
        <taxon>Anthozoa</taxon>
        <taxon>Hexacorallia</taxon>
        <taxon>Scleractinia</taxon>
        <taxon>Caryophylliina</taxon>
        <taxon>Caryophylliidae</taxon>
        <taxon>Desmophyllum</taxon>
    </lineage>
</organism>
<keyword evidence="3" id="KW-1185">Reference proteome</keyword>
<accession>A0A9W9ZHE7</accession>
<gene>
    <name evidence="2" type="ORF">OS493_039182</name>
</gene>
<evidence type="ECO:0000256" key="1">
    <source>
        <dbReference type="SAM" id="MobiDB-lite"/>
    </source>
</evidence>
<name>A0A9W9ZHE7_9CNID</name>
<reference evidence="2" key="1">
    <citation type="submission" date="2023-01" db="EMBL/GenBank/DDBJ databases">
        <title>Genome assembly of the deep-sea coral Lophelia pertusa.</title>
        <authorList>
            <person name="Herrera S."/>
            <person name="Cordes E."/>
        </authorList>
    </citation>
    <scope>NUCLEOTIDE SEQUENCE</scope>
    <source>
        <strain evidence="2">USNM1676648</strain>
        <tissue evidence="2">Polyp</tissue>
    </source>
</reference>
<comment type="caution">
    <text evidence="2">The sequence shown here is derived from an EMBL/GenBank/DDBJ whole genome shotgun (WGS) entry which is preliminary data.</text>
</comment>
<feature type="non-terminal residue" evidence="2">
    <location>
        <position position="1"/>
    </location>
</feature>
<dbReference type="EMBL" id="MU826035">
    <property type="protein sequence ID" value="KAJ7381757.1"/>
    <property type="molecule type" value="Genomic_DNA"/>
</dbReference>
<sequence>EKDFSQESEVYDAKQNSQDEDAEEMMYRAQRGELSVDFLICCFFWCSCCMVGVKRVQSTWLQDIGLLTDHYSLYFR</sequence>
<proteinExistence type="predicted"/>